<evidence type="ECO:0000313" key="1">
    <source>
        <dbReference type="Ensembl" id="ENSOTSP00005137064.1"/>
    </source>
</evidence>
<proteinExistence type="predicted"/>
<reference evidence="1" key="3">
    <citation type="submission" date="2025-09" db="UniProtKB">
        <authorList>
            <consortium name="Ensembl"/>
        </authorList>
    </citation>
    <scope>IDENTIFICATION</scope>
</reference>
<dbReference type="InterPro" id="IPR036397">
    <property type="entry name" value="RNaseH_sf"/>
</dbReference>
<sequence length="166" mass="18870">MIITQVHLVLGIIKIHSNMCSIVTQHNATVSSFEGACNWHADCRNVHQSSCQIISCFNAQRYRDEIVRPIVVPFIHPHPLMFQHDNVQPHVAKICKQFGQVETVPVLPCPAYSPDMSPIEHVLEALDRHVRLRVPVPDNIQQLRTAAELEWNNIPQAIINSLTNFM</sequence>
<evidence type="ECO:0008006" key="3">
    <source>
        <dbReference type="Google" id="ProtNLM"/>
    </source>
</evidence>
<organism evidence="1 2">
    <name type="scientific">Oncorhynchus tshawytscha</name>
    <name type="common">Chinook salmon</name>
    <name type="synonym">Salmo tshawytscha</name>
    <dbReference type="NCBI Taxonomy" id="74940"/>
    <lineage>
        <taxon>Eukaryota</taxon>
        <taxon>Metazoa</taxon>
        <taxon>Chordata</taxon>
        <taxon>Craniata</taxon>
        <taxon>Vertebrata</taxon>
        <taxon>Euteleostomi</taxon>
        <taxon>Actinopterygii</taxon>
        <taxon>Neopterygii</taxon>
        <taxon>Teleostei</taxon>
        <taxon>Protacanthopterygii</taxon>
        <taxon>Salmoniformes</taxon>
        <taxon>Salmonidae</taxon>
        <taxon>Salmoninae</taxon>
        <taxon>Oncorhynchus</taxon>
    </lineage>
</organism>
<dbReference type="GO" id="GO:0003676">
    <property type="term" value="F:nucleic acid binding"/>
    <property type="evidence" value="ECO:0007669"/>
    <property type="project" value="InterPro"/>
</dbReference>
<dbReference type="Proteomes" id="UP000694402">
    <property type="component" value="Unassembled WGS sequence"/>
</dbReference>
<keyword evidence="2" id="KW-1185">Reference proteome</keyword>
<protein>
    <recommendedName>
        <fullName evidence="3">Tc1-like transposase DDE domain-containing protein</fullName>
    </recommendedName>
</protein>
<dbReference type="AlphaFoldDB" id="A0AAZ3RAE9"/>
<evidence type="ECO:0000313" key="2">
    <source>
        <dbReference type="Proteomes" id="UP000694402"/>
    </source>
</evidence>
<name>A0AAZ3RAE9_ONCTS</name>
<dbReference type="Gene3D" id="3.30.420.10">
    <property type="entry name" value="Ribonuclease H-like superfamily/Ribonuclease H"/>
    <property type="match status" value="1"/>
</dbReference>
<dbReference type="Ensembl" id="ENSOTST00005197750.1">
    <property type="protein sequence ID" value="ENSOTSP00005137064.1"/>
    <property type="gene ID" value="ENSOTSG00005059281.1"/>
</dbReference>
<dbReference type="GeneTree" id="ENSGT01120000272006"/>
<reference evidence="1" key="2">
    <citation type="submission" date="2025-08" db="UniProtKB">
        <authorList>
            <consortium name="Ensembl"/>
        </authorList>
    </citation>
    <scope>IDENTIFICATION</scope>
</reference>
<accession>A0AAZ3RAE9</accession>
<reference evidence="2" key="1">
    <citation type="journal article" date="2018" name="PLoS ONE">
        <title>Chinook salmon (Oncorhynchus tshawytscha) genome and transcriptome.</title>
        <authorList>
            <person name="Christensen K.A."/>
            <person name="Leong J.S."/>
            <person name="Sakhrani D."/>
            <person name="Biagi C.A."/>
            <person name="Minkley D.R."/>
            <person name="Withler R.E."/>
            <person name="Rondeau E.B."/>
            <person name="Koop B.F."/>
            <person name="Devlin R.H."/>
        </authorList>
    </citation>
    <scope>NUCLEOTIDE SEQUENCE [LARGE SCALE GENOMIC DNA]</scope>
</reference>